<evidence type="ECO:0000313" key="3">
    <source>
        <dbReference type="Proteomes" id="UP000645610"/>
    </source>
</evidence>
<reference evidence="2 3" key="1">
    <citation type="submission" date="2020-11" db="EMBL/GenBank/DDBJ databases">
        <authorList>
            <person name="Kim M.K."/>
        </authorList>
    </citation>
    <scope>NUCLEOTIDE SEQUENCE [LARGE SCALE GENOMIC DNA]</scope>
    <source>
        <strain evidence="2 3">BT439</strain>
    </source>
</reference>
<dbReference type="InterPro" id="IPR021309">
    <property type="entry name" value="YgaP-like_TM"/>
</dbReference>
<evidence type="ECO:0000313" key="2">
    <source>
        <dbReference type="EMBL" id="MBF9144450.1"/>
    </source>
</evidence>
<keyword evidence="3" id="KW-1185">Reference proteome</keyword>
<dbReference type="EMBL" id="JADQDP010000008">
    <property type="protein sequence ID" value="MBF9144450.1"/>
    <property type="molecule type" value="Genomic_DNA"/>
</dbReference>
<dbReference type="AlphaFoldDB" id="A0A931FMW4"/>
<dbReference type="RefSeq" id="WP_196288804.1">
    <property type="nucleotide sequence ID" value="NZ_JADQDP010000008.1"/>
</dbReference>
<gene>
    <name evidence="2" type="ORF">I2I01_22595</name>
</gene>
<dbReference type="Pfam" id="PF11127">
    <property type="entry name" value="YgaP-like_TM"/>
    <property type="match status" value="1"/>
</dbReference>
<comment type="caution">
    <text evidence="2">The sequence shown here is derived from an EMBL/GenBank/DDBJ whole genome shotgun (WGS) entry which is preliminary data.</text>
</comment>
<name>A0A931FMW4_9BACT</name>
<feature type="domain" description="Inner membrane protein YgaP-like transmembrane" evidence="1">
    <location>
        <begin position="13"/>
        <end position="62"/>
    </location>
</feature>
<sequence length="90" mass="9074">MDNFLRFIASPAGRVTRVAAGTSLIAAGLAQGRKGWPLAIAGLLPLSMGAFDWCLLAPLMGLPFDGPQLRAVIGPGPATADSNTAQGGLG</sequence>
<proteinExistence type="predicted"/>
<organism evidence="2 3">
    <name type="scientific">Hymenobacter properus</name>
    <dbReference type="NCBI Taxonomy" id="2791026"/>
    <lineage>
        <taxon>Bacteria</taxon>
        <taxon>Pseudomonadati</taxon>
        <taxon>Bacteroidota</taxon>
        <taxon>Cytophagia</taxon>
        <taxon>Cytophagales</taxon>
        <taxon>Hymenobacteraceae</taxon>
        <taxon>Hymenobacter</taxon>
    </lineage>
</organism>
<dbReference type="Proteomes" id="UP000645610">
    <property type="component" value="Unassembled WGS sequence"/>
</dbReference>
<protein>
    <submittedName>
        <fullName evidence="2">DUF2892 domain-containing protein</fullName>
    </submittedName>
</protein>
<accession>A0A931FMW4</accession>
<evidence type="ECO:0000259" key="1">
    <source>
        <dbReference type="Pfam" id="PF11127"/>
    </source>
</evidence>